<gene>
    <name evidence="2" type="ORF">BJX68DRAFT_260257</name>
</gene>
<feature type="compositionally biased region" description="Polar residues" evidence="1">
    <location>
        <begin position="151"/>
        <end position="160"/>
    </location>
</feature>
<accession>A0ABR4LAK1</accession>
<dbReference type="RefSeq" id="XP_070905521.1">
    <property type="nucleotide sequence ID" value="XM_071043846.1"/>
</dbReference>
<dbReference type="EMBL" id="JBFXLR010000001">
    <property type="protein sequence ID" value="KAL2861431.1"/>
    <property type="molecule type" value="Genomic_DNA"/>
</dbReference>
<evidence type="ECO:0000313" key="2">
    <source>
        <dbReference type="EMBL" id="KAL2861431.1"/>
    </source>
</evidence>
<evidence type="ECO:0000313" key="3">
    <source>
        <dbReference type="Proteomes" id="UP001610444"/>
    </source>
</evidence>
<feature type="region of interest" description="Disordered" evidence="1">
    <location>
        <begin position="847"/>
        <end position="875"/>
    </location>
</feature>
<feature type="compositionally biased region" description="Acidic residues" evidence="1">
    <location>
        <begin position="188"/>
        <end position="198"/>
    </location>
</feature>
<protein>
    <submittedName>
        <fullName evidence="2">Uncharacterized protein</fullName>
    </submittedName>
</protein>
<comment type="caution">
    <text evidence="2">The sequence shown here is derived from an EMBL/GenBank/DDBJ whole genome shotgun (WGS) entry which is preliminary data.</text>
</comment>
<keyword evidence="3" id="KW-1185">Reference proteome</keyword>
<name>A0ABR4LAK1_9EURO</name>
<feature type="region of interest" description="Disordered" evidence="1">
    <location>
        <begin position="279"/>
        <end position="301"/>
    </location>
</feature>
<sequence>MATISNNRNQSFVPDSPEFDDLEVRCTWSGEYEELANLRITLEVKCVPNTRLQLLNVRDNDIYLKNAFADCLSREFENQMDNQEEDDTPQSPLFGFSPLIVEGENEIGVRPSVEDSAESVHVSEASPIRKDDDEPLEDHKNPQHDRRPDTESTFGSSASAVCSPRPPCRLPGSGPSTTSRKRSATDAELPDSDNEDEIGGVLREITPRNSRQTCPAMSTTAEKPSEITIACPTSPRKSERQRRSGLLVRNENARPTRPIKPAGGVTASEKLILPGMLAHEEKTSRKPSKIPKPTFTPENTPLRSSVSIASIARTEILRDQAVSHDNVVGQTAAVADPITEVVRMSNNADFAATTELGRSREQHPPSSPASKLEPVLEGPESYSEHPESQFAPRSLEDPTYSYDHVESNEAKLSDQPEVKLVDGLIILSNSEKVQPATFKVTITVSFYIPFPNEQGWSDLMIPGLPRTGNGKSGFFLFLMPSRHGLELRTLNVKRAKLVENCFIAQFVNSGNLVIPMRRCDRRYGGDVTDFTVDQEVAAHSVVKTTAGHQGDREKFELRFNVMFSVKLHNRCFWTDRCSILLYVDGGPEGSYHCDLSPRKGGLKKIHILANEYAETGVAYIHVTCSPKDLEKLCLTWVSSGTGREAAYWVPRIYSASPASRERTRDFLRHNLMEMLSKSAYFFFEARARRGGLAHRNEPTQGDGHAELAIEDVKDQLEDSSSVGTVSTGQLLSPVERAVQLQLVHFAQDARQFLKWALVGLLCLTFLGTRSLSPVKPIYLCPGQAPPVAQVGLEAADSATQISQLDTLGKAEHGLGNTVDGESIAGLDMLSMLDQHGAVDVGSAQSEMPLETEREYGGQSGDINAESGAHEESPNSIRDRIDYWLGWSGPIE</sequence>
<feature type="region of interest" description="Disordered" evidence="1">
    <location>
        <begin position="111"/>
        <end position="265"/>
    </location>
</feature>
<dbReference type="GeneID" id="98159010"/>
<proteinExistence type="predicted"/>
<reference evidence="2 3" key="1">
    <citation type="submission" date="2024-07" db="EMBL/GenBank/DDBJ databases">
        <title>Section-level genome sequencing and comparative genomics of Aspergillus sections Usti and Cavernicolus.</title>
        <authorList>
            <consortium name="Lawrence Berkeley National Laboratory"/>
            <person name="Nybo J.L."/>
            <person name="Vesth T.C."/>
            <person name="Theobald S."/>
            <person name="Frisvad J.C."/>
            <person name="Larsen T.O."/>
            <person name="Kjaerboelling I."/>
            <person name="Rothschild-Mancinelli K."/>
            <person name="Lyhne E.K."/>
            <person name="Kogle M.E."/>
            <person name="Barry K."/>
            <person name="Clum A."/>
            <person name="Na H."/>
            <person name="Ledsgaard L."/>
            <person name="Lin J."/>
            <person name="Lipzen A."/>
            <person name="Kuo A."/>
            <person name="Riley R."/>
            <person name="Mondo S."/>
            <person name="LaButti K."/>
            <person name="Haridas S."/>
            <person name="Pangalinan J."/>
            <person name="Salamov A.A."/>
            <person name="Simmons B.A."/>
            <person name="Magnuson J.K."/>
            <person name="Chen J."/>
            <person name="Drula E."/>
            <person name="Henrissat B."/>
            <person name="Wiebenga A."/>
            <person name="Lubbers R.J."/>
            <person name="Gomes A.C."/>
            <person name="Macurrencykelacurrency M.R."/>
            <person name="Stajich J."/>
            <person name="Grigoriev I.V."/>
            <person name="Mortensen U.H."/>
            <person name="De vries R.P."/>
            <person name="Baker S.E."/>
            <person name="Andersen M.R."/>
        </authorList>
    </citation>
    <scope>NUCLEOTIDE SEQUENCE [LARGE SCALE GENOMIC DNA]</scope>
    <source>
        <strain evidence="2 3">CBS 756.74</strain>
    </source>
</reference>
<feature type="compositionally biased region" description="Polar residues" evidence="1">
    <location>
        <begin position="207"/>
        <end position="222"/>
    </location>
</feature>
<feature type="region of interest" description="Disordered" evidence="1">
    <location>
        <begin position="355"/>
        <end position="400"/>
    </location>
</feature>
<dbReference type="Proteomes" id="UP001610444">
    <property type="component" value="Unassembled WGS sequence"/>
</dbReference>
<feature type="compositionally biased region" description="Basic and acidic residues" evidence="1">
    <location>
        <begin position="127"/>
        <end position="150"/>
    </location>
</feature>
<organism evidence="2 3">
    <name type="scientific">Aspergillus pseudodeflectus</name>
    <dbReference type="NCBI Taxonomy" id="176178"/>
    <lineage>
        <taxon>Eukaryota</taxon>
        <taxon>Fungi</taxon>
        <taxon>Dikarya</taxon>
        <taxon>Ascomycota</taxon>
        <taxon>Pezizomycotina</taxon>
        <taxon>Eurotiomycetes</taxon>
        <taxon>Eurotiomycetidae</taxon>
        <taxon>Eurotiales</taxon>
        <taxon>Aspergillaceae</taxon>
        <taxon>Aspergillus</taxon>
        <taxon>Aspergillus subgen. Nidulantes</taxon>
    </lineage>
</organism>
<evidence type="ECO:0000256" key="1">
    <source>
        <dbReference type="SAM" id="MobiDB-lite"/>
    </source>
</evidence>